<sequence length="147" mass="15816">MTGTEIVICPDCATANRLPAGRLDEAPKCGRCGKPLFAARPVALDGAGFDRLMRLGTLPVLVDYWAGWCGPCRAMAPQFEAAAAELEPRVRLAKVDVDAEAALAARQGIQSMPTLALYQGGREIARRSGLIDRASLVRWVQSALPRR</sequence>
<dbReference type="InterPro" id="IPR017937">
    <property type="entry name" value="Thioredoxin_CS"/>
</dbReference>
<evidence type="ECO:0000256" key="4">
    <source>
        <dbReference type="ARBA" id="ARBA00022982"/>
    </source>
</evidence>
<protein>
    <recommendedName>
        <fullName evidence="7">Thioredoxin</fullName>
    </recommendedName>
</protein>
<evidence type="ECO:0000259" key="8">
    <source>
        <dbReference type="PROSITE" id="PS51352"/>
    </source>
</evidence>
<dbReference type="NCBIfam" id="TIGR01068">
    <property type="entry name" value="thioredoxin"/>
    <property type="match status" value="1"/>
</dbReference>
<keyword evidence="10" id="KW-1185">Reference proteome</keyword>
<dbReference type="PANTHER" id="PTHR45663:SF11">
    <property type="entry name" value="GEO12009P1"/>
    <property type="match status" value="1"/>
</dbReference>
<dbReference type="RefSeq" id="WP_264942405.1">
    <property type="nucleotide sequence ID" value="NZ_JAPDRA010000001.1"/>
</dbReference>
<dbReference type="InterPro" id="IPR049299">
    <property type="entry name" value="Thio2_N"/>
</dbReference>
<gene>
    <name evidence="9" type="primary">trxC</name>
    <name evidence="9" type="ORF">ACFQ1E_03255</name>
</gene>
<dbReference type="EMBL" id="JBHTJG010000001">
    <property type="protein sequence ID" value="MFD0945351.1"/>
    <property type="molecule type" value="Genomic_DNA"/>
</dbReference>
<dbReference type="Pfam" id="PF21352">
    <property type="entry name" value="Zn_ribbon_Thio2"/>
    <property type="match status" value="1"/>
</dbReference>
<proteinExistence type="inferred from homology"/>
<comment type="similarity">
    <text evidence="1">Belongs to the thioredoxin family.</text>
</comment>
<evidence type="ECO:0000256" key="3">
    <source>
        <dbReference type="ARBA" id="ARBA00022723"/>
    </source>
</evidence>
<dbReference type="CDD" id="cd02947">
    <property type="entry name" value="TRX_family"/>
    <property type="match status" value="1"/>
</dbReference>
<dbReference type="InterPro" id="IPR036249">
    <property type="entry name" value="Thioredoxin-like_sf"/>
</dbReference>
<dbReference type="Pfam" id="PF00085">
    <property type="entry name" value="Thioredoxin"/>
    <property type="match status" value="1"/>
</dbReference>
<evidence type="ECO:0000256" key="7">
    <source>
        <dbReference type="NCBIfam" id="TIGR01068"/>
    </source>
</evidence>
<keyword evidence="6" id="KW-0676">Redox-active center</keyword>
<evidence type="ECO:0000313" key="9">
    <source>
        <dbReference type="EMBL" id="MFD0945351.1"/>
    </source>
</evidence>
<dbReference type="InterPro" id="IPR013766">
    <property type="entry name" value="Thioredoxin_domain"/>
</dbReference>
<keyword evidence="2" id="KW-0813">Transport</keyword>
<feature type="domain" description="Thioredoxin" evidence="8">
    <location>
        <begin position="30"/>
        <end position="145"/>
    </location>
</feature>
<reference evidence="10" key="1">
    <citation type="journal article" date="2019" name="Int. J. Syst. Evol. Microbiol.">
        <title>The Global Catalogue of Microorganisms (GCM) 10K type strain sequencing project: providing services to taxonomists for standard genome sequencing and annotation.</title>
        <authorList>
            <consortium name="The Broad Institute Genomics Platform"/>
            <consortium name="The Broad Institute Genome Sequencing Center for Infectious Disease"/>
            <person name="Wu L."/>
            <person name="Ma J."/>
        </authorList>
    </citation>
    <scope>NUCLEOTIDE SEQUENCE [LARGE SCALE GENOMIC DNA]</scope>
    <source>
        <strain evidence="10">CCUG 62982</strain>
    </source>
</reference>
<keyword evidence="3" id="KW-0479">Metal-binding</keyword>
<evidence type="ECO:0000256" key="2">
    <source>
        <dbReference type="ARBA" id="ARBA00022448"/>
    </source>
</evidence>
<comment type="caution">
    <text evidence="9">The sequence shown here is derived from an EMBL/GenBank/DDBJ whole genome shotgun (WGS) entry which is preliminary data.</text>
</comment>
<dbReference type="NCBIfam" id="NF008229">
    <property type="entry name" value="PRK10996.1"/>
    <property type="match status" value="1"/>
</dbReference>
<evidence type="ECO:0000256" key="1">
    <source>
        <dbReference type="ARBA" id="ARBA00008987"/>
    </source>
</evidence>
<dbReference type="Gene3D" id="2.30.30.380">
    <property type="entry name" value="Zn-finger domain of Sec23/24"/>
    <property type="match status" value="1"/>
</dbReference>
<dbReference type="PRINTS" id="PR00421">
    <property type="entry name" value="THIOREDOXIN"/>
</dbReference>
<accession>A0ABW3H6V3</accession>
<dbReference type="Proteomes" id="UP001596977">
    <property type="component" value="Unassembled WGS sequence"/>
</dbReference>
<organism evidence="9 10">
    <name type="scientific">Sphingomonas canadensis</name>
    <dbReference type="NCBI Taxonomy" id="1219257"/>
    <lineage>
        <taxon>Bacteria</taxon>
        <taxon>Pseudomonadati</taxon>
        <taxon>Pseudomonadota</taxon>
        <taxon>Alphaproteobacteria</taxon>
        <taxon>Sphingomonadales</taxon>
        <taxon>Sphingomonadaceae</taxon>
        <taxon>Sphingomonas</taxon>
    </lineage>
</organism>
<name>A0ABW3H6V3_9SPHN</name>
<dbReference type="PROSITE" id="PS00194">
    <property type="entry name" value="THIOREDOXIN_1"/>
    <property type="match status" value="1"/>
</dbReference>
<keyword evidence="4" id="KW-0249">Electron transport</keyword>
<evidence type="ECO:0000256" key="6">
    <source>
        <dbReference type="ARBA" id="ARBA00023284"/>
    </source>
</evidence>
<keyword evidence="5" id="KW-1015">Disulfide bond</keyword>
<evidence type="ECO:0000313" key="10">
    <source>
        <dbReference type="Proteomes" id="UP001596977"/>
    </source>
</evidence>
<dbReference type="Gene3D" id="3.40.30.10">
    <property type="entry name" value="Glutaredoxin"/>
    <property type="match status" value="1"/>
</dbReference>
<dbReference type="PANTHER" id="PTHR45663">
    <property type="entry name" value="GEO12009P1"/>
    <property type="match status" value="1"/>
</dbReference>
<dbReference type="InterPro" id="IPR005746">
    <property type="entry name" value="Thioredoxin"/>
</dbReference>
<evidence type="ECO:0000256" key="5">
    <source>
        <dbReference type="ARBA" id="ARBA00023157"/>
    </source>
</evidence>
<dbReference type="PROSITE" id="PS51352">
    <property type="entry name" value="THIOREDOXIN_2"/>
    <property type="match status" value="1"/>
</dbReference>
<dbReference type="SUPFAM" id="SSF52833">
    <property type="entry name" value="Thioredoxin-like"/>
    <property type="match status" value="1"/>
</dbReference>